<dbReference type="InterPro" id="IPR046346">
    <property type="entry name" value="Aminoacid_DH-like_N_sf"/>
</dbReference>
<feature type="domain" description="Tetrahydrofolate dehydrogenase/cyclohydrolase NAD(P)-binding" evidence="14">
    <location>
        <begin position="139"/>
        <end position="277"/>
    </location>
</feature>
<dbReference type="GO" id="GO:0004488">
    <property type="term" value="F:methylenetetrahydrofolate dehydrogenase (NADP+) activity"/>
    <property type="evidence" value="ECO:0007669"/>
    <property type="project" value="UniProtKB-UniRule"/>
</dbReference>
<reference evidence="15 16" key="1">
    <citation type="submission" date="2018-03" db="EMBL/GenBank/DDBJ databases">
        <title>Genome sequence of Clostridium liquoris DSM 100320.</title>
        <authorList>
            <person name="Poehlein A."/>
            <person name="Daniel R."/>
        </authorList>
    </citation>
    <scope>NUCLEOTIDE SEQUENCE [LARGE SCALE GENOMIC DNA]</scope>
    <source>
        <strain evidence="15 16">DSM 100320</strain>
    </source>
</reference>
<dbReference type="Pfam" id="PF02882">
    <property type="entry name" value="THF_DHG_CYH_C"/>
    <property type="match status" value="1"/>
</dbReference>
<dbReference type="HAMAP" id="MF_01576">
    <property type="entry name" value="THF_DHG_CYH"/>
    <property type="match status" value="1"/>
</dbReference>
<comment type="similarity">
    <text evidence="12">Belongs to the tetrahydrofolate dehydrogenase/cyclohydrolase family.</text>
</comment>
<comment type="pathway">
    <text evidence="1 12">One-carbon metabolism; tetrahydrofolate interconversion.</text>
</comment>
<dbReference type="InterPro" id="IPR020631">
    <property type="entry name" value="THF_DH/CycHdrlase_NAD-bd_dom"/>
</dbReference>
<evidence type="ECO:0000256" key="5">
    <source>
        <dbReference type="ARBA" id="ARBA00022755"/>
    </source>
</evidence>
<dbReference type="EC" id="3.5.4.9" evidence="12"/>
<evidence type="ECO:0000256" key="9">
    <source>
        <dbReference type="ARBA" id="ARBA00023102"/>
    </source>
</evidence>
<dbReference type="EMBL" id="PVXO01000036">
    <property type="protein sequence ID" value="PRR78799.1"/>
    <property type="molecule type" value="Genomic_DNA"/>
</dbReference>
<keyword evidence="10 12" id="KW-0486">Methionine biosynthesis</keyword>
<evidence type="ECO:0000259" key="14">
    <source>
        <dbReference type="Pfam" id="PF02882"/>
    </source>
</evidence>
<evidence type="ECO:0000256" key="8">
    <source>
        <dbReference type="ARBA" id="ARBA00023002"/>
    </source>
</evidence>
<organism evidence="15 16">
    <name type="scientific">Clostridium liquoris</name>
    <dbReference type="NCBI Taxonomy" id="1289519"/>
    <lineage>
        <taxon>Bacteria</taxon>
        <taxon>Bacillati</taxon>
        <taxon>Bacillota</taxon>
        <taxon>Clostridia</taxon>
        <taxon>Eubacteriales</taxon>
        <taxon>Clostridiaceae</taxon>
        <taxon>Clostridium</taxon>
    </lineage>
</organism>
<accession>A0A2T0B4I9</accession>
<keyword evidence="7 12" id="KW-0521">NADP</keyword>
<feature type="binding site" evidence="12">
    <location>
        <begin position="165"/>
        <end position="167"/>
    </location>
    <ligand>
        <name>NADP(+)</name>
        <dbReference type="ChEBI" id="CHEBI:58349"/>
    </ligand>
</feature>
<evidence type="ECO:0000256" key="7">
    <source>
        <dbReference type="ARBA" id="ARBA00022857"/>
    </source>
</evidence>
<dbReference type="PRINTS" id="PR00085">
    <property type="entry name" value="THFDHDRGNASE"/>
</dbReference>
<dbReference type="PANTHER" id="PTHR48099:SF5">
    <property type="entry name" value="C-1-TETRAHYDROFOLATE SYNTHASE, CYTOPLASMIC"/>
    <property type="match status" value="1"/>
</dbReference>
<comment type="caution">
    <text evidence="15">The sequence shown here is derived from an EMBL/GenBank/DDBJ whole genome shotgun (WGS) entry which is preliminary data.</text>
</comment>
<dbReference type="Pfam" id="PF00763">
    <property type="entry name" value="THF_DHG_CYH"/>
    <property type="match status" value="1"/>
</dbReference>
<dbReference type="GO" id="GO:0035999">
    <property type="term" value="P:tetrahydrofolate interconversion"/>
    <property type="evidence" value="ECO:0007669"/>
    <property type="project" value="UniProtKB-UniRule"/>
</dbReference>
<dbReference type="GO" id="GO:0000105">
    <property type="term" value="P:L-histidine biosynthetic process"/>
    <property type="evidence" value="ECO:0007669"/>
    <property type="project" value="UniProtKB-KW"/>
</dbReference>
<dbReference type="NCBIfam" id="NF010769">
    <property type="entry name" value="PRK14172.1"/>
    <property type="match status" value="1"/>
</dbReference>
<feature type="domain" description="Tetrahydrofolate dehydrogenase/cyclohydrolase catalytic" evidence="13">
    <location>
        <begin position="5"/>
        <end position="120"/>
    </location>
</feature>
<keyword evidence="11 12" id="KW-0511">Multifunctional enzyme</keyword>
<dbReference type="InterPro" id="IPR000672">
    <property type="entry name" value="THF_DH/CycHdrlase"/>
</dbReference>
<evidence type="ECO:0000256" key="4">
    <source>
        <dbReference type="ARBA" id="ARBA00022605"/>
    </source>
</evidence>
<evidence type="ECO:0000256" key="12">
    <source>
        <dbReference type="HAMAP-Rule" id="MF_01576"/>
    </source>
</evidence>
<dbReference type="PROSITE" id="PS00766">
    <property type="entry name" value="THF_DHG_CYH_1"/>
    <property type="match status" value="1"/>
</dbReference>
<comment type="catalytic activity">
    <reaction evidence="12">
        <text>(6R)-5,10-methenyltetrahydrofolate + H2O = (6R)-10-formyltetrahydrofolate + H(+)</text>
        <dbReference type="Rhea" id="RHEA:23700"/>
        <dbReference type="ChEBI" id="CHEBI:15377"/>
        <dbReference type="ChEBI" id="CHEBI:15378"/>
        <dbReference type="ChEBI" id="CHEBI:57455"/>
        <dbReference type="ChEBI" id="CHEBI:195366"/>
        <dbReference type="EC" id="3.5.4.9"/>
    </reaction>
</comment>
<comment type="function">
    <text evidence="12">Catalyzes the oxidation of 5,10-methylenetetrahydrofolate to 5,10-methenyltetrahydrofolate and then the hydrolysis of 5,10-methenyltetrahydrofolate to 10-formyltetrahydrofolate.</text>
</comment>
<comment type="subunit">
    <text evidence="2 12">Homodimer.</text>
</comment>
<dbReference type="InterPro" id="IPR020867">
    <property type="entry name" value="THF_DH/CycHdrlase_CS"/>
</dbReference>
<evidence type="ECO:0000256" key="1">
    <source>
        <dbReference type="ARBA" id="ARBA00004777"/>
    </source>
</evidence>
<evidence type="ECO:0000259" key="13">
    <source>
        <dbReference type="Pfam" id="PF00763"/>
    </source>
</evidence>
<dbReference type="Gene3D" id="3.40.50.10860">
    <property type="entry name" value="Leucine Dehydrogenase, chain A, domain 1"/>
    <property type="match status" value="1"/>
</dbReference>
<protein>
    <recommendedName>
        <fullName evidence="12">Bifunctional protein FolD</fullName>
    </recommendedName>
    <domain>
        <recommendedName>
            <fullName evidence="12">Methylenetetrahydrofolate dehydrogenase</fullName>
            <ecNumber evidence="12">1.5.1.5</ecNumber>
        </recommendedName>
    </domain>
    <domain>
        <recommendedName>
            <fullName evidence="12">Methenyltetrahydrofolate cyclohydrolase</fullName>
            <ecNumber evidence="12">3.5.4.9</ecNumber>
        </recommendedName>
    </domain>
</protein>
<dbReference type="InterPro" id="IPR020630">
    <property type="entry name" value="THF_DH/CycHdrlase_cat_dom"/>
</dbReference>
<dbReference type="GO" id="GO:0009086">
    <property type="term" value="P:methionine biosynthetic process"/>
    <property type="evidence" value="ECO:0007669"/>
    <property type="project" value="UniProtKB-KW"/>
</dbReference>
<evidence type="ECO:0000256" key="2">
    <source>
        <dbReference type="ARBA" id="ARBA00011738"/>
    </source>
</evidence>
<name>A0A2T0B4I9_9CLOT</name>
<dbReference type="GO" id="GO:0005829">
    <property type="term" value="C:cytosol"/>
    <property type="evidence" value="ECO:0007669"/>
    <property type="project" value="TreeGrafter"/>
</dbReference>
<dbReference type="Proteomes" id="UP000239706">
    <property type="component" value="Unassembled WGS sequence"/>
</dbReference>
<evidence type="ECO:0000256" key="11">
    <source>
        <dbReference type="ARBA" id="ARBA00023268"/>
    </source>
</evidence>
<evidence type="ECO:0000313" key="15">
    <source>
        <dbReference type="EMBL" id="PRR78799.1"/>
    </source>
</evidence>
<keyword evidence="6 12" id="KW-0378">Hydrolase</keyword>
<proteinExistence type="inferred from homology"/>
<evidence type="ECO:0000256" key="6">
    <source>
        <dbReference type="ARBA" id="ARBA00022801"/>
    </source>
</evidence>
<comment type="caution">
    <text evidence="12">Lacks conserved residue(s) required for the propagation of feature annotation.</text>
</comment>
<dbReference type="EC" id="1.5.1.5" evidence="12"/>
<comment type="catalytic activity">
    <reaction evidence="12">
        <text>(6R)-5,10-methylene-5,6,7,8-tetrahydrofolate + NADP(+) = (6R)-5,10-methenyltetrahydrofolate + NADPH</text>
        <dbReference type="Rhea" id="RHEA:22812"/>
        <dbReference type="ChEBI" id="CHEBI:15636"/>
        <dbReference type="ChEBI" id="CHEBI:57455"/>
        <dbReference type="ChEBI" id="CHEBI:57783"/>
        <dbReference type="ChEBI" id="CHEBI:58349"/>
        <dbReference type="EC" id="1.5.1.5"/>
    </reaction>
</comment>
<dbReference type="RefSeq" id="WP_106063497.1">
    <property type="nucleotide sequence ID" value="NZ_PVXO01000036.1"/>
</dbReference>
<evidence type="ECO:0000256" key="3">
    <source>
        <dbReference type="ARBA" id="ARBA00022563"/>
    </source>
</evidence>
<keyword evidence="8 12" id="KW-0560">Oxidoreductase</keyword>
<sequence length="278" mass="30213">MGVPIDGKKVAISYKGKLKKFIYDRSANGLRPPCIASILIGNDKGSLFYIRNQSKLCKEVGVEFKSIVLEESVPEKSILDTIDRLNLDSNVDGIILQMPLPSYLNEEKIISKIDHLKDVDGLTDINAGKFYKGEKCFIPCTSQGIIELIKSTGIKIAGKNAVVLGRSTIVGKPVAQLLVNEDATVTICHSKTKDIIKICREADILVSAMGKPRFITEDFVKEGAVVIDVGFSVLDGKMVGDVDYDAVLHKVSFITPVPGGVGSMTPIMLIKNTCEVLK</sequence>
<dbReference type="PANTHER" id="PTHR48099">
    <property type="entry name" value="C-1-TETRAHYDROFOLATE SYNTHASE, CYTOPLASMIC-RELATED"/>
    <property type="match status" value="1"/>
</dbReference>
<dbReference type="FunFam" id="3.40.50.10860:FF:000005">
    <property type="entry name" value="C-1-tetrahydrofolate synthase, cytoplasmic, putative"/>
    <property type="match status" value="1"/>
</dbReference>
<dbReference type="SUPFAM" id="SSF53223">
    <property type="entry name" value="Aminoacid dehydrogenase-like, N-terminal domain"/>
    <property type="match status" value="1"/>
</dbReference>
<dbReference type="CDD" id="cd01080">
    <property type="entry name" value="NAD_bind_m-THF_DH_Cyclohyd"/>
    <property type="match status" value="1"/>
</dbReference>
<keyword evidence="4 12" id="KW-0028">Amino-acid biosynthesis</keyword>
<dbReference type="Gene3D" id="3.40.50.720">
    <property type="entry name" value="NAD(P)-binding Rossmann-like Domain"/>
    <property type="match status" value="1"/>
</dbReference>
<dbReference type="AlphaFoldDB" id="A0A2T0B4I9"/>
<dbReference type="InterPro" id="IPR036291">
    <property type="entry name" value="NAD(P)-bd_dom_sf"/>
</dbReference>
<dbReference type="GO" id="GO:0006164">
    <property type="term" value="P:purine nucleotide biosynthetic process"/>
    <property type="evidence" value="ECO:0007669"/>
    <property type="project" value="UniProtKB-KW"/>
</dbReference>
<gene>
    <name evidence="12 15" type="primary">folD</name>
    <name evidence="15" type="ORF">CLLI_13810</name>
</gene>
<dbReference type="SUPFAM" id="SSF51735">
    <property type="entry name" value="NAD(P)-binding Rossmann-fold domains"/>
    <property type="match status" value="1"/>
</dbReference>
<dbReference type="GO" id="GO:0004477">
    <property type="term" value="F:methenyltetrahydrofolate cyclohydrolase activity"/>
    <property type="evidence" value="ECO:0007669"/>
    <property type="project" value="UniProtKB-UniRule"/>
</dbReference>
<keyword evidence="3 12" id="KW-0554">One-carbon metabolism</keyword>
<keyword evidence="9 12" id="KW-0368">Histidine biosynthesis</keyword>
<keyword evidence="16" id="KW-1185">Reference proteome</keyword>
<dbReference type="UniPathway" id="UPA00193"/>
<dbReference type="FunFam" id="3.40.50.720:FF:000094">
    <property type="entry name" value="Bifunctional protein FolD"/>
    <property type="match status" value="1"/>
</dbReference>
<dbReference type="OrthoDB" id="9803580at2"/>
<keyword evidence="5 12" id="KW-0658">Purine biosynthesis</keyword>
<evidence type="ECO:0000313" key="16">
    <source>
        <dbReference type="Proteomes" id="UP000239706"/>
    </source>
</evidence>
<evidence type="ECO:0000256" key="10">
    <source>
        <dbReference type="ARBA" id="ARBA00023167"/>
    </source>
</evidence>